<feature type="transmembrane region" description="Helical" evidence="13">
    <location>
        <begin position="79"/>
        <end position="102"/>
    </location>
</feature>
<organism evidence="14 16">
    <name type="scientific">Plasmodiophora brassicae</name>
    <name type="common">Clubroot disease agent</name>
    <dbReference type="NCBI Taxonomy" id="37360"/>
    <lineage>
        <taxon>Eukaryota</taxon>
        <taxon>Sar</taxon>
        <taxon>Rhizaria</taxon>
        <taxon>Endomyxa</taxon>
        <taxon>Phytomyxea</taxon>
        <taxon>Plasmodiophorida</taxon>
        <taxon>Plasmodiophoridae</taxon>
        <taxon>Plasmodiophora</taxon>
    </lineage>
</organism>
<feature type="transmembrane region" description="Helical" evidence="13">
    <location>
        <begin position="173"/>
        <end position="191"/>
    </location>
</feature>
<gene>
    <name evidence="14" type="ORF">PBRA_001528</name>
    <name evidence="15" type="ORF">PLBR_LOCUS1241</name>
</gene>
<evidence type="ECO:0000256" key="11">
    <source>
        <dbReference type="ARBA" id="ARBA00023034"/>
    </source>
</evidence>
<keyword evidence="15" id="KW-0496">Mitochondrion</keyword>
<sequence>MSASHVITDVGVVGGAPGYLKAICAMASMMTTLSPSSVLLRMLRRKRDTGEIAWITLWTSALAQTLWVTYYFLRPNDDTVALWLSVFGAVTFFGYLFVHYSVSSYRDRPQRRRMLYYLLVTIVLWGTAFTTIVPKKRRADYAGVVCNIVNLIMLMAPLSTLGEVFRTQSARTIPSLPALASTFGAACWLLWGYLDNDIFVCVPSVIALLLGSVQLSLIGFYGSGAPKHP</sequence>
<evidence type="ECO:0000256" key="13">
    <source>
        <dbReference type="SAM" id="Phobius"/>
    </source>
</evidence>
<dbReference type="FunFam" id="1.20.1280.290:FF:000004">
    <property type="entry name" value="Sugar transporter SWEET"/>
    <property type="match status" value="1"/>
</dbReference>
<reference evidence="15 17" key="2">
    <citation type="submission" date="2018-03" db="EMBL/GenBank/DDBJ databases">
        <authorList>
            <person name="Fogelqvist J."/>
        </authorList>
    </citation>
    <scope>NUCLEOTIDE SEQUENCE [LARGE SCALE GENOMIC DNA]</scope>
</reference>
<evidence type="ECO:0000313" key="16">
    <source>
        <dbReference type="Proteomes" id="UP000039324"/>
    </source>
</evidence>
<evidence type="ECO:0000256" key="6">
    <source>
        <dbReference type="ARBA" id="ARBA00022475"/>
    </source>
</evidence>
<keyword evidence="9" id="KW-0677">Repeat</keyword>
<evidence type="ECO:0000313" key="17">
    <source>
        <dbReference type="Proteomes" id="UP000290189"/>
    </source>
</evidence>
<comment type="subcellular location">
    <subcellularLocation>
        <location evidence="1">Cell membrane</location>
        <topology evidence="1">Multi-pass membrane protein</topology>
    </subcellularLocation>
    <subcellularLocation>
        <location evidence="2">Golgi apparatus membrane</location>
        <topology evidence="2">Multi-pass membrane protein</topology>
    </subcellularLocation>
</comment>
<evidence type="ECO:0000256" key="2">
    <source>
        <dbReference type="ARBA" id="ARBA00004653"/>
    </source>
</evidence>
<keyword evidence="10 13" id="KW-1133">Transmembrane helix</keyword>
<dbReference type="GO" id="GO:0051119">
    <property type="term" value="F:sugar transmembrane transporter activity"/>
    <property type="evidence" value="ECO:0007669"/>
    <property type="project" value="InterPro"/>
</dbReference>
<dbReference type="PANTHER" id="PTHR10791:SF30">
    <property type="entry name" value="SUGAR TRANSPORTER SWEET1"/>
    <property type="match status" value="1"/>
</dbReference>
<dbReference type="Proteomes" id="UP000039324">
    <property type="component" value="Unassembled WGS sequence"/>
</dbReference>
<evidence type="ECO:0000256" key="1">
    <source>
        <dbReference type="ARBA" id="ARBA00004651"/>
    </source>
</evidence>
<keyword evidence="6" id="KW-1003">Cell membrane</keyword>
<feature type="transmembrane region" description="Helical" evidence="13">
    <location>
        <begin position="52"/>
        <end position="73"/>
    </location>
</feature>
<evidence type="ECO:0000256" key="12">
    <source>
        <dbReference type="ARBA" id="ARBA00023136"/>
    </source>
</evidence>
<dbReference type="GO" id="GO:0000139">
    <property type="term" value="C:Golgi membrane"/>
    <property type="evidence" value="ECO:0007669"/>
    <property type="project" value="UniProtKB-SubCell"/>
</dbReference>
<evidence type="ECO:0000256" key="7">
    <source>
        <dbReference type="ARBA" id="ARBA00022597"/>
    </source>
</evidence>
<dbReference type="InterPro" id="IPR004316">
    <property type="entry name" value="SWEET_rpt"/>
</dbReference>
<evidence type="ECO:0000313" key="15">
    <source>
        <dbReference type="EMBL" id="SPQ94026.1"/>
    </source>
</evidence>
<dbReference type="InterPro" id="IPR047664">
    <property type="entry name" value="SWEET"/>
</dbReference>
<evidence type="ECO:0000256" key="9">
    <source>
        <dbReference type="ARBA" id="ARBA00022737"/>
    </source>
</evidence>
<evidence type="ECO:0000256" key="10">
    <source>
        <dbReference type="ARBA" id="ARBA00022989"/>
    </source>
</evidence>
<evidence type="ECO:0000256" key="5">
    <source>
        <dbReference type="ARBA" id="ARBA00022448"/>
    </source>
</evidence>
<dbReference type="AlphaFoldDB" id="A0A0G4IZA9"/>
<feature type="transmembrane region" description="Helical" evidence="13">
    <location>
        <begin position="20"/>
        <end position="40"/>
    </location>
</feature>
<keyword evidence="5" id="KW-0813">Transport</keyword>
<reference evidence="14 16" key="1">
    <citation type="submission" date="2015-02" db="EMBL/GenBank/DDBJ databases">
        <authorList>
            <person name="Chooi Y.-H."/>
        </authorList>
    </citation>
    <scope>NUCLEOTIDE SEQUENCE [LARGE SCALE GENOMIC DNA]</scope>
    <source>
        <strain evidence="14">E3</strain>
    </source>
</reference>
<evidence type="ECO:0000313" key="14">
    <source>
        <dbReference type="EMBL" id="CEP00474.1"/>
    </source>
</evidence>
<dbReference type="EMBL" id="CDSF01000101">
    <property type="protein sequence ID" value="CEP00474.1"/>
    <property type="molecule type" value="Genomic_DNA"/>
</dbReference>
<dbReference type="Gene3D" id="1.20.1280.290">
    <property type="match status" value="2"/>
</dbReference>
<dbReference type="EMBL" id="OVEO01000002">
    <property type="protein sequence ID" value="SPQ94026.1"/>
    <property type="molecule type" value="Genomic_DNA"/>
</dbReference>
<keyword evidence="11" id="KW-0333">Golgi apparatus</keyword>
<geneLocation type="mitochondrion" evidence="15"/>
<protein>
    <recommendedName>
        <fullName evidence="4">Sugar transporter SWEET1</fullName>
    </recommendedName>
</protein>
<keyword evidence="7" id="KW-0762">Sugar transport</keyword>
<proteinExistence type="inferred from homology"/>
<evidence type="ECO:0000256" key="4">
    <source>
        <dbReference type="ARBA" id="ARBA00021741"/>
    </source>
</evidence>
<name>A0A0G4IZA9_PLABS</name>
<comment type="similarity">
    <text evidence="3">Belongs to the SWEET sugar transporter family.</text>
</comment>
<evidence type="ECO:0000256" key="8">
    <source>
        <dbReference type="ARBA" id="ARBA00022692"/>
    </source>
</evidence>
<dbReference type="PANTHER" id="PTHR10791">
    <property type="entry name" value="RAG1-ACTIVATING PROTEIN 1"/>
    <property type="match status" value="1"/>
</dbReference>
<keyword evidence="16" id="KW-1185">Reference proteome</keyword>
<feature type="transmembrane region" description="Helical" evidence="13">
    <location>
        <begin position="197"/>
        <end position="221"/>
    </location>
</feature>
<accession>A0A0G4IZA9</accession>
<feature type="transmembrane region" description="Helical" evidence="13">
    <location>
        <begin position="139"/>
        <end position="161"/>
    </location>
</feature>
<dbReference type="GO" id="GO:0005886">
    <property type="term" value="C:plasma membrane"/>
    <property type="evidence" value="ECO:0007669"/>
    <property type="project" value="UniProtKB-SubCell"/>
</dbReference>
<dbReference type="OrthoDB" id="409725at2759"/>
<keyword evidence="12 13" id="KW-0472">Membrane</keyword>
<dbReference type="OMA" id="YMIYKKP"/>
<dbReference type="Pfam" id="PF03083">
    <property type="entry name" value="MtN3_slv"/>
    <property type="match status" value="2"/>
</dbReference>
<feature type="transmembrane region" description="Helical" evidence="13">
    <location>
        <begin position="114"/>
        <end position="133"/>
    </location>
</feature>
<evidence type="ECO:0000256" key="3">
    <source>
        <dbReference type="ARBA" id="ARBA00007809"/>
    </source>
</evidence>
<keyword evidence="8 13" id="KW-0812">Transmembrane</keyword>
<dbReference type="Proteomes" id="UP000290189">
    <property type="component" value="Unassembled WGS sequence"/>
</dbReference>